<sequence>MTMIHDQLSQAPKVGELMIPGEKVAHVQLNNPLEHALLVLVKSGYSAVPVLDTSYKLAGLISKTMILNQVMGLERFEMERLSEIKVQEIMDEELPNLSKEDSFMKGLKLVIDHPFVCIQDEEGYFEGILTRRAILKRVNRAFYEAIAEKKDNA</sequence>
<gene>
    <name evidence="4" type="primary">cbpB</name>
    <name evidence="4" type="ORF">QR721_05300</name>
</gene>
<dbReference type="NCBIfam" id="NF041630">
    <property type="entry name" value="CBS_CbpB"/>
    <property type="match status" value="1"/>
</dbReference>
<dbReference type="InterPro" id="IPR048125">
    <property type="entry name" value="CBS_CbpB"/>
</dbReference>
<protein>
    <submittedName>
        <fullName evidence="4">Cyclic-di-AMP-binding protein CbpB</fullName>
    </submittedName>
</protein>
<dbReference type="SUPFAM" id="SSF54631">
    <property type="entry name" value="CBS-domain pair"/>
    <property type="match status" value="1"/>
</dbReference>
<dbReference type="PANTHER" id="PTHR43080:SF30">
    <property type="entry name" value="CYCLIC DI-AMP RECEPTOR B"/>
    <property type="match status" value="1"/>
</dbReference>
<evidence type="ECO:0000256" key="2">
    <source>
        <dbReference type="PROSITE-ProRule" id="PRU00703"/>
    </source>
</evidence>
<name>A0ABY9KYB9_9BACI</name>
<dbReference type="InterPro" id="IPR051257">
    <property type="entry name" value="Diverse_CBS-Domain"/>
</dbReference>
<keyword evidence="1 2" id="KW-0129">CBS domain</keyword>
<dbReference type="Proteomes" id="UP001180087">
    <property type="component" value="Chromosome"/>
</dbReference>
<dbReference type="Pfam" id="PF00571">
    <property type="entry name" value="CBS"/>
    <property type="match status" value="2"/>
</dbReference>
<keyword evidence="5" id="KW-1185">Reference proteome</keyword>
<evidence type="ECO:0000259" key="3">
    <source>
        <dbReference type="PROSITE" id="PS51371"/>
    </source>
</evidence>
<proteinExistence type="predicted"/>
<accession>A0ABY9KYB9</accession>
<reference evidence="4" key="1">
    <citation type="submission" date="2023-06" db="EMBL/GenBank/DDBJ databases">
        <title>A Treasure from Seagulls: Isolation and Description of Aciduricobacillus qingdaonensis gen. nov., sp. nov., a Rare Obligately Uric Acid-utilizing Member in the Family Bacillaceae.</title>
        <authorList>
            <person name="Liu W."/>
            <person name="Wang B."/>
        </authorList>
    </citation>
    <scope>NUCLEOTIDE SEQUENCE</scope>
    <source>
        <strain evidence="4">44XB</strain>
    </source>
</reference>
<feature type="domain" description="CBS" evidence="3">
    <location>
        <begin position="18"/>
        <end position="78"/>
    </location>
</feature>
<dbReference type="InterPro" id="IPR000644">
    <property type="entry name" value="CBS_dom"/>
</dbReference>
<evidence type="ECO:0000313" key="5">
    <source>
        <dbReference type="Proteomes" id="UP001180087"/>
    </source>
</evidence>
<dbReference type="PANTHER" id="PTHR43080">
    <property type="entry name" value="CBS DOMAIN-CONTAINING PROTEIN CBSX3, MITOCHONDRIAL"/>
    <property type="match status" value="1"/>
</dbReference>
<dbReference type="PROSITE" id="PS51371">
    <property type="entry name" value="CBS"/>
    <property type="match status" value="1"/>
</dbReference>
<organism evidence="4 5">
    <name type="scientific">Aciduricibacillus chroicocephali</name>
    <dbReference type="NCBI Taxonomy" id="3054939"/>
    <lineage>
        <taxon>Bacteria</taxon>
        <taxon>Bacillati</taxon>
        <taxon>Bacillota</taxon>
        <taxon>Bacilli</taxon>
        <taxon>Bacillales</taxon>
        <taxon>Bacillaceae</taxon>
        <taxon>Aciduricibacillus</taxon>
    </lineage>
</organism>
<dbReference type="Gene3D" id="3.10.580.10">
    <property type="entry name" value="CBS-domain"/>
    <property type="match status" value="1"/>
</dbReference>
<dbReference type="CDD" id="cd04643">
    <property type="entry name" value="CBS_pair_bac"/>
    <property type="match status" value="1"/>
</dbReference>
<dbReference type="InterPro" id="IPR046342">
    <property type="entry name" value="CBS_dom_sf"/>
</dbReference>
<evidence type="ECO:0000313" key="4">
    <source>
        <dbReference type="EMBL" id="WLV25624.1"/>
    </source>
</evidence>
<evidence type="ECO:0000256" key="1">
    <source>
        <dbReference type="ARBA" id="ARBA00023122"/>
    </source>
</evidence>
<dbReference type="EMBL" id="CP129113">
    <property type="protein sequence ID" value="WLV25624.1"/>
    <property type="molecule type" value="Genomic_DNA"/>
</dbReference>
<dbReference type="RefSeq" id="WP_348029416.1">
    <property type="nucleotide sequence ID" value="NZ_CP129113.1"/>
</dbReference>